<gene>
    <name evidence="1" type="ORF">PoB_006548900</name>
</gene>
<proteinExistence type="predicted"/>
<dbReference type="EMBL" id="BLXT01007365">
    <property type="protein sequence ID" value="GFO38984.1"/>
    <property type="molecule type" value="Genomic_DNA"/>
</dbReference>
<name>A0AAV4D4A7_9GAST</name>
<protein>
    <submittedName>
        <fullName evidence="1">Uncharacterized protein</fullName>
    </submittedName>
</protein>
<keyword evidence="2" id="KW-1185">Reference proteome</keyword>
<reference evidence="1 2" key="1">
    <citation type="journal article" date="2021" name="Elife">
        <title>Chloroplast acquisition without the gene transfer in kleptoplastic sea slugs, Plakobranchus ocellatus.</title>
        <authorList>
            <person name="Maeda T."/>
            <person name="Takahashi S."/>
            <person name="Yoshida T."/>
            <person name="Shimamura S."/>
            <person name="Takaki Y."/>
            <person name="Nagai Y."/>
            <person name="Toyoda A."/>
            <person name="Suzuki Y."/>
            <person name="Arimoto A."/>
            <person name="Ishii H."/>
            <person name="Satoh N."/>
            <person name="Nishiyama T."/>
            <person name="Hasebe M."/>
            <person name="Maruyama T."/>
            <person name="Minagawa J."/>
            <person name="Obokata J."/>
            <person name="Shigenobu S."/>
        </authorList>
    </citation>
    <scope>NUCLEOTIDE SEQUENCE [LARGE SCALE GENOMIC DNA]</scope>
</reference>
<organism evidence="1 2">
    <name type="scientific">Plakobranchus ocellatus</name>
    <dbReference type="NCBI Taxonomy" id="259542"/>
    <lineage>
        <taxon>Eukaryota</taxon>
        <taxon>Metazoa</taxon>
        <taxon>Spiralia</taxon>
        <taxon>Lophotrochozoa</taxon>
        <taxon>Mollusca</taxon>
        <taxon>Gastropoda</taxon>
        <taxon>Heterobranchia</taxon>
        <taxon>Euthyneura</taxon>
        <taxon>Panpulmonata</taxon>
        <taxon>Sacoglossa</taxon>
        <taxon>Placobranchoidea</taxon>
        <taxon>Plakobranchidae</taxon>
        <taxon>Plakobranchus</taxon>
    </lineage>
</organism>
<comment type="caution">
    <text evidence="1">The sequence shown here is derived from an EMBL/GenBank/DDBJ whole genome shotgun (WGS) entry which is preliminary data.</text>
</comment>
<dbReference type="AlphaFoldDB" id="A0AAV4D4A7"/>
<accession>A0AAV4D4A7</accession>
<dbReference type="Proteomes" id="UP000735302">
    <property type="component" value="Unassembled WGS sequence"/>
</dbReference>
<evidence type="ECO:0000313" key="1">
    <source>
        <dbReference type="EMBL" id="GFO38984.1"/>
    </source>
</evidence>
<evidence type="ECO:0000313" key="2">
    <source>
        <dbReference type="Proteomes" id="UP000735302"/>
    </source>
</evidence>
<sequence>MHLASRASLEKLDKAHNAVLRLLLGALRGILIAILELAAGCEPLSLRRAKQTILSQDRYLRTDEVRHSGLWQRNSQRNAAE</sequence>